<sequence length="184" mass="20117">MSPKVIYAAKEAVGARTLDIFKGVWIEYLLLRAITDALDSALGAAAQDFHTGNYRENGEFKVRRYLKQLLVWLLIVSFMKLSMVLLMVLLAGPLQSVANFVLGPFLAKPELKLLVVMLATPIAMNALQFWMTDNFIKKRDTEENGGQVGEGGATSDADHLPIGSSSNELEHLLPDGTSSPTPGR</sequence>
<reference evidence="3" key="1">
    <citation type="submission" date="2021-02" db="EMBL/GenBank/DDBJ databases">
        <authorList>
            <person name="Dougan E. K."/>
            <person name="Rhodes N."/>
            <person name="Thang M."/>
            <person name="Chan C."/>
        </authorList>
    </citation>
    <scope>NUCLEOTIDE SEQUENCE</scope>
</reference>
<evidence type="ECO:0000313" key="3">
    <source>
        <dbReference type="EMBL" id="CAE8589972.1"/>
    </source>
</evidence>
<gene>
    <name evidence="3" type="ORF">PGLA1383_LOCUS8701</name>
</gene>
<keyword evidence="4" id="KW-1185">Reference proteome</keyword>
<dbReference type="Pfam" id="PF12400">
    <property type="entry name" value="STIMATE"/>
    <property type="match status" value="1"/>
</dbReference>
<dbReference type="GO" id="GO:0016020">
    <property type="term" value="C:membrane"/>
    <property type="evidence" value="ECO:0007669"/>
    <property type="project" value="TreeGrafter"/>
</dbReference>
<proteinExistence type="predicted"/>
<dbReference type="OrthoDB" id="431202at2759"/>
<dbReference type="InterPro" id="IPR022127">
    <property type="entry name" value="STIMATE/YPL162C"/>
</dbReference>
<feature type="region of interest" description="Disordered" evidence="1">
    <location>
        <begin position="141"/>
        <end position="184"/>
    </location>
</feature>
<keyword evidence="2" id="KW-0812">Transmembrane</keyword>
<evidence type="ECO:0000256" key="2">
    <source>
        <dbReference type="SAM" id="Phobius"/>
    </source>
</evidence>
<evidence type="ECO:0000256" key="1">
    <source>
        <dbReference type="SAM" id="MobiDB-lite"/>
    </source>
</evidence>
<dbReference type="AlphaFoldDB" id="A0A813DPX1"/>
<name>A0A813DPX1_POLGL</name>
<dbReference type="PANTHER" id="PTHR31735">
    <property type="entry name" value="VACUOLAR MEMBRANE PROTEIN YPL162C"/>
    <property type="match status" value="1"/>
</dbReference>
<evidence type="ECO:0000313" key="4">
    <source>
        <dbReference type="Proteomes" id="UP000654075"/>
    </source>
</evidence>
<feature type="transmembrane region" description="Helical" evidence="2">
    <location>
        <begin position="69"/>
        <end position="91"/>
    </location>
</feature>
<dbReference type="PANTHER" id="PTHR31735:SF1">
    <property type="entry name" value="VACUOLAR MEMBRANE PROTEIN YPL162C"/>
    <property type="match status" value="1"/>
</dbReference>
<feature type="transmembrane region" description="Helical" evidence="2">
    <location>
        <begin position="111"/>
        <end position="130"/>
    </location>
</feature>
<comment type="caution">
    <text evidence="3">The sequence shown here is derived from an EMBL/GenBank/DDBJ whole genome shotgun (WGS) entry which is preliminary data.</text>
</comment>
<accession>A0A813DPX1</accession>
<keyword evidence="2" id="KW-0472">Membrane</keyword>
<dbReference type="EMBL" id="CAJNNV010003996">
    <property type="protein sequence ID" value="CAE8589972.1"/>
    <property type="molecule type" value="Genomic_DNA"/>
</dbReference>
<keyword evidence="2" id="KW-1133">Transmembrane helix</keyword>
<dbReference type="Proteomes" id="UP000654075">
    <property type="component" value="Unassembled WGS sequence"/>
</dbReference>
<organism evidence="3 4">
    <name type="scientific">Polarella glacialis</name>
    <name type="common">Dinoflagellate</name>
    <dbReference type="NCBI Taxonomy" id="89957"/>
    <lineage>
        <taxon>Eukaryota</taxon>
        <taxon>Sar</taxon>
        <taxon>Alveolata</taxon>
        <taxon>Dinophyceae</taxon>
        <taxon>Suessiales</taxon>
        <taxon>Suessiaceae</taxon>
        <taxon>Polarella</taxon>
    </lineage>
</organism>
<protein>
    <submittedName>
        <fullName evidence="3">Uncharacterized protein</fullName>
    </submittedName>
</protein>